<proteinExistence type="predicted"/>
<sequence length="67" mass="7858">MVLDHMKRRLNMENFPHSLRSRISGYVDGMKKLRCQDLYLRKAEQDVDIALPVPTKKKKLSAISMQQ</sequence>
<protein>
    <submittedName>
        <fullName evidence="1">Uncharacterized protein</fullName>
    </submittedName>
</protein>
<accession>A0ABQ8TFV1</accession>
<dbReference type="Proteomes" id="UP001148838">
    <property type="component" value="Unassembled WGS sequence"/>
</dbReference>
<gene>
    <name evidence="1" type="ORF">ANN_06537</name>
</gene>
<dbReference type="EMBL" id="JAJSOF020000011">
    <property type="protein sequence ID" value="KAJ4444740.1"/>
    <property type="molecule type" value="Genomic_DNA"/>
</dbReference>
<keyword evidence="2" id="KW-1185">Reference proteome</keyword>
<reference evidence="1 2" key="1">
    <citation type="journal article" date="2022" name="Allergy">
        <title>Genome assembly and annotation of Periplaneta americana reveal a comprehensive cockroach allergen profile.</title>
        <authorList>
            <person name="Wang L."/>
            <person name="Xiong Q."/>
            <person name="Saelim N."/>
            <person name="Wang L."/>
            <person name="Nong W."/>
            <person name="Wan A.T."/>
            <person name="Shi M."/>
            <person name="Liu X."/>
            <person name="Cao Q."/>
            <person name="Hui J.H.L."/>
            <person name="Sookrung N."/>
            <person name="Leung T.F."/>
            <person name="Tungtrongchitr A."/>
            <person name="Tsui S.K.W."/>
        </authorList>
    </citation>
    <scope>NUCLEOTIDE SEQUENCE [LARGE SCALE GENOMIC DNA]</scope>
    <source>
        <strain evidence="1">PWHHKU_190912</strain>
    </source>
</reference>
<evidence type="ECO:0000313" key="1">
    <source>
        <dbReference type="EMBL" id="KAJ4444740.1"/>
    </source>
</evidence>
<name>A0ABQ8TFV1_PERAM</name>
<evidence type="ECO:0000313" key="2">
    <source>
        <dbReference type="Proteomes" id="UP001148838"/>
    </source>
</evidence>
<comment type="caution">
    <text evidence="1">The sequence shown here is derived from an EMBL/GenBank/DDBJ whole genome shotgun (WGS) entry which is preliminary data.</text>
</comment>
<organism evidence="1 2">
    <name type="scientific">Periplaneta americana</name>
    <name type="common">American cockroach</name>
    <name type="synonym">Blatta americana</name>
    <dbReference type="NCBI Taxonomy" id="6978"/>
    <lineage>
        <taxon>Eukaryota</taxon>
        <taxon>Metazoa</taxon>
        <taxon>Ecdysozoa</taxon>
        <taxon>Arthropoda</taxon>
        <taxon>Hexapoda</taxon>
        <taxon>Insecta</taxon>
        <taxon>Pterygota</taxon>
        <taxon>Neoptera</taxon>
        <taxon>Polyneoptera</taxon>
        <taxon>Dictyoptera</taxon>
        <taxon>Blattodea</taxon>
        <taxon>Blattoidea</taxon>
        <taxon>Blattidae</taxon>
        <taxon>Blattinae</taxon>
        <taxon>Periplaneta</taxon>
    </lineage>
</organism>